<keyword evidence="5" id="KW-0472">Membrane</keyword>
<keyword evidence="2" id="KW-0813">Transport</keyword>
<protein>
    <recommendedName>
        <fullName evidence="7">ABC transporter domain-containing protein</fullName>
    </recommendedName>
</protein>
<evidence type="ECO:0000259" key="7">
    <source>
        <dbReference type="Pfam" id="PF00005"/>
    </source>
</evidence>
<evidence type="ECO:0000256" key="5">
    <source>
        <dbReference type="ARBA" id="ARBA00023136"/>
    </source>
</evidence>
<name>A0AAQ3JPG5_9LILI</name>
<evidence type="ECO:0000313" key="9">
    <source>
        <dbReference type="Proteomes" id="UP001327560"/>
    </source>
</evidence>
<evidence type="ECO:0000256" key="4">
    <source>
        <dbReference type="ARBA" id="ARBA00022989"/>
    </source>
</evidence>
<proteinExistence type="predicted"/>
<evidence type="ECO:0000313" key="8">
    <source>
        <dbReference type="EMBL" id="WOK93874.1"/>
    </source>
</evidence>
<dbReference type="PANTHER" id="PTHR48041">
    <property type="entry name" value="ABC TRANSPORTER G FAMILY MEMBER 28"/>
    <property type="match status" value="1"/>
</dbReference>
<feature type="region of interest" description="Disordered" evidence="6">
    <location>
        <begin position="71"/>
        <end position="92"/>
    </location>
</feature>
<dbReference type="GO" id="GO:0005886">
    <property type="term" value="C:plasma membrane"/>
    <property type="evidence" value="ECO:0007669"/>
    <property type="project" value="TreeGrafter"/>
</dbReference>
<sequence length="384" mass="42319">MEIDLLKGDVNMNEIGFNSKENGHNTKKEEEKGKDNEKELDELSVKLSNSFSKILENKFSKESFLEIGFDSESSRSMEKEGTKPRKGARHNDSTANVPIMLRNAKLKKRRYMTETIALGDEGDLGLMEAHFYGPQFTSTNNMEGQNKICASRISGRVLPDEMLAMLCPSGSSKTTLLTTLSGSIRRIGNNLDGSITYNGLPFSNSLKCNMGFVMQDDVLYPHLTVTETLVYPSLLFPDEPTSGLDSTIAGRIVSTLLNLTKGGKTMVMTIHQPLSRLLYNVYMFHEVLLLSMAILFTLPASAMRPLSSCMNPADFLLDLANGVSTDDSTKKLSSLLTETTCTDKFWIEELSSISKQLKEYEPDKMATNGALLGGSSSKCCCKGT</sequence>
<accession>A0AAQ3JPG5</accession>
<evidence type="ECO:0000256" key="3">
    <source>
        <dbReference type="ARBA" id="ARBA00022692"/>
    </source>
</evidence>
<dbReference type="GO" id="GO:0005524">
    <property type="term" value="F:ATP binding"/>
    <property type="evidence" value="ECO:0007669"/>
    <property type="project" value="InterPro"/>
</dbReference>
<evidence type="ECO:0000256" key="6">
    <source>
        <dbReference type="SAM" id="MobiDB-lite"/>
    </source>
</evidence>
<evidence type="ECO:0000256" key="2">
    <source>
        <dbReference type="ARBA" id="ARBA00022448"/>
    </source>
</evidence>
<dbReference type="InterPro" id="IPR003439">
    <property type="entry name" value="ABC_transporter-like_ATP-bd"/>
</dbReference>
<keyword evidence="4" id="KW-1133">Transmembrane helix</keyword>
<dbReference type="InterPro" id="IPR050352">
    <property type="entry name" value="ABCG_transporters"/>
</dbReference>
<dbReference type="GO" id="GO:0016887">
    <property type="term" value="F:ATP hydrolysis activity"/>
    <property type="evidence" value="ECO:0007669"/>
    <property type="project" value="InterPro"/>
</dbReference>
<keyword evidence="9" id="KW-1185">Reference proteome</keyword>
<keyword evidence="3" id="KW-0812">Transmembrane</keyword>
<evidence type="ECO:0000256" key="1">
    <source>
        <dbReference type="ARBA" id="ARBA00004141"/>
    </source>
</evidence>
<dbReference type="InterPro" id="IPR027417">
    <property type="entry name" value="P-loop_NTPase"/>
</dbReference>
<dbReference type="AlphaFoldDB" id="A0AAQ3JPG5"/>
<feature type="compositionally biased region" description="Basic and acidic residues" evidence="6">
    <location>
        <begin position="72"/>
        <end position="83"/>
    </location>
</feature>
<dbReference type="EMBL" id="CP136890">
    <property type="protein sequence ID" value="WOK93874.1"/>
    <property type="molecule type" value="Genomic_DNA"/>
</dbReference>
<feature type="compositionally biased region" description="Basic and acidic residues" evidence="6">
    <location>
        <begin position="21"/>
        <end position="39"/>
    </location>
</feature>
<reference evidence="8 9" key="1">
    <citation type="submission" date="2023-10" db="EMBL/GenBank/DDBJ databases">
        <title>Chromosome-scale genome assembly provides insights into flower coloration mechanisms of Canna indica.</title>
        <authorList>
            <person name="Li C."/>
        </authorList>
    </citation>
    <scope>NUCLEOTIDE SEQUENCE [LARGE SCALE GENOMIC DNA]</scope>
    <source>
        <tissue evidence="8">Flower</tissue>
    </source>
</reference>
<dbReference type="Proteomes" id="UP001327560">
    <property type="component" value="Chromosome 1"/>
</dbReference>
<gene>
    <name evidence="8" type="ORF">Cni_G02575</name>
</gene>
<organism evidence="8 9">
    <name type="scientific">Canna indica</name>
    <name type="common">Indian-shot</name>
    <dbReference type="NCBI Taxonomy" id="4628"/>
    <lineage>
        <taxon>Eukaryota</taxon>
        <taxon>Viridiplantae</taxon>
        <taxon>Streptophyta</taxon>
        <taxon>Embryophyta</taxon>
        <taxon>Tracheophyta</taxon>
        <taxon>Spermatophyta</taxon>
        <taxon>Magnoliopsida</taxon>
        <taxon>Liliopsida</taxon>
        <taxon>Zingiberales</taxon>
        <taxon>Cannaceae</taxon>
        <taxon>Canna</taxon>
    </lineage>
</organism>
<dbReference type="GO" id="GO:0042626">
    <property type="term" value="F:ATPase-coupled transmembrane transporter activity"/>
    <property type="evidence" value="ECO:0007669"/>
    <property type="project" value="TreeGrafter"/>
</dbReference>
<dbReference type="SUPFAM" id="SSF52540">
    <property type="entry name" value="P-loop containing nucleoside triphosphate hydrolases"/>
    <property type="match status" value="1"/>
</dbReference>
<dbReference type="Pfam" id="PF00005">
    <property type="entry name" value="ABC_tran"/>
    <property type="match status" value="1"/>
</dbReference>
<feature type="region of interest" description="Disordered" evidence="6">
    <location>
        <begin position="1"/>
        <end position="39"/>
    </location>
</feature>
<comment type="subcellular location">
    <subcellularLocation>
        <location evidence="1">Membrane</location>
        <topology evidence="1">Multi-pass membrane protein</topology>
    </subcellularLocation>
</comment>
<dbReference type="PANTHER" id="PTHR48041:SF22">
    <property type="entry name" value="ABC TRANSPORTER G FAMILY MEMBER 9"/>
    <property type="match status" value="1"/>
</dbReference>
<feature type="domain" description="ABC transporter" evidence="7">
    <location>
        <begin position="152"/>
        <end position="244"/>
    </location>
</feature>
<dbReference type="Gene3D" id="3.40.50.300">
    <property type="entry name" value="P-loop containing nucleotide triphosphate hydrolases"/>
    <property type="match status" value="2"/>
</dbReference>